<dbReference type="InterPro" id="IPR029069">
    <property type="entry name" value="HotDog_dom_sf"/>
</dbReference>
<keyword evidence="6" id="KW-0443">Lipid metabolism</keyword>
<accession>A0A401FJT5</accession>
<evidence type="ECO:0000313" key="11">
    <source>
        <dbReference type="Proteomes" id="UP000286974"/>
    </source>
</evidence>
<keyword evidence="7" id="KW-0275">Fatty acid biosynthesis</keyword>
<evidence type="ECO:0000256" key="6">
    <source>
        <dbReference type="ARBA" id="ARBA00023098"/>
    </source>
</evidence>
<dbReference type="GO" id="GO:0016297">
    <property type="term" value="F:fatty acyl-[ACP] hydrolase activity"/>
    <property type="evidence" value="ECO:0007669"/>
    <property type="project" value="InterPro"/>
</dbReference>
<sequence length="251" mass="28899">MTAKKFSETHTIPYYEGNITNHMTLAMLLNVVILVSEHQNDTLKLDHKQLIDNYGIGWVVTSYSIKINELPKIDQTIKLTTRGTSYNKYFAYREFWIEDESGQELVKIDSIWVLIDEATRKVSPIDAEIIAPYESENIKRLPRLPRPEKLGEDVDASKKYQVRTNDIDFNGHVNNAHYLDWMVDVLPIDFITSHLPVQVDIRFESEVTYGNWVESSVNNVTMADGNVKTIHRITSGDEVSAIATIIWRKIK</sequence>
<dbReference type="Gene3D" id="3.10.129.10">
    <property type="entry name" value="Hotdog Thioesterase"/>
    <property type="match status" value="1"/>
</dbReference>
<dbReference type="Pfam" id="PF01643">
    <property type="entry name" value="Acyl-ACP_TE"/>
    <property type="match status" value="1"/>
</dbReference>
<dbReference type="InterPro" id="IPR049427">
    <property type="entry name" value="Acyl-ACP_TE_C"/>
</dbReference>
<evidence type="ECO:0000256" key="7">
    <source>
        <dbReference type="ARBA" id="ARBA00023160"/>
    </source>
</evidence>
<comment type="caution">
    <text evidence="10">The sequence shown here is derived from an EMBL/GenBank/DDBJ whole genome shotgun (WGS) entry which is preliminary data.</text>
</comment>
<feature type="domain" description="Acyl-ACP thioesterase-like C-terminal" evidence="9">
    <location>
        <begin position="155"/>
        <end position="249"/>
    </location>
</feature>
<organism evidence="10 11">
    <name type="scientific">Lentilactobacillus kosonis</name>
    <dbReference type="NCBI Taxonomy" id="2810561"/>
    <lineage>
        <taxon>Bacteria</taxon>
        <taxon>Bacillati</taxon>
        <taxon>Bacillota</taxon>
        <taxon>Bacilli</taxon>
        <taxon>Lactobacillales</taxon>
        <taxon>Lactobacillaceae</taxon>
        <taxon>Lentilactobacillus</taxon>
    </lineage>
</organism>
<dbReference type="GO" id="GO:0000036">
    <property type="term" value="F:acyl carrier activity"/>
    <property type="evidence" value="ECO:0007669"/>
    <property type="project" value="TreeGrafter"/>
</dbReference>
<keyword evidence="11" id="KW-1185">Reference proteome</keyword>
<keyword evidence="5" id="KW-0809">Transit peptide</keyword>
<evidence type="ECO:0000256" key="1">
    <source>
        <dbReference type="ARBA" id="ARBA00006500"/>
    </source>
</evidence>
<dbReference type="STRING" id="1138822.PL11_007775"/>
<reference evidence="10 11" key="1">
    <citation type="submission" date="2017-11" db="EMBL/GenBank/DDBJ databases">
        <title>Draft Genome Sequence of Lactobacillus curieae NBRC 111893 isolated from Koso, a Japanese sugar-Vegetable Fermented Beverage.</title>
        <authorList>
            <person name="Chiou T.Y."/>
            <person name="Oshima K."/>
            <person name="Suda W."/>
            <person name="Hattori M."/>
            <person name="Takahashi T."/>
        </authorList>
    </citation>
    <scope>NUCLEOTIDE SEQUENCE [LARGE SCALE GENOMIC DNA]</scope>
    <source>
        <strain evidence="10 11">NBRC111893</strain>
    </source>
</reference>
<dbReference type="Proteomes" id="UP000286974">
    <property type="component" value="Unassembled WGS sequence"/>
</dbReference>
<evidence type="ECO:0000256" key="4">
    <source>
        <dbReference type="ARBA" id="ARBA00022832"/>
    </source>
</evidence>
<dbReference type="InterPro" id="IPR002864">
    <property type="entry name" value="Acyl-ACP_thioesterase_NHD"/>
</dbReference>
<evidence type="ECO:0000259" key="9">
    <source>
        <dbReference type="Pfam" id="PF20791"/>
    </source>
</evidence>
<protein>
    <submittedName>
        <fullName evidence="10">Acyl-ACP thioesterase</fullName>
    </submittedName>
</protein>
<evidence type="ECO:0000256" key="2">
    <source>
        <dbReference type="ARBA" id="ARBA00022516"/>
    </source>
</evidence>
<dbReference type="SUPFAM" id="SSF54637">
    <property type="entry name" value="Thioesterase/thiol ester dehydrase-isomerase"/>
    <property type="match status" value="2"/>
</dbReference>
<comment type="similarity">
    <text evidence="1">Belongs to the acyl-ACP thioesterase family.</text>
</comment>
<dbReference type="PANTHER" id="PTHR31727">
    <property type="entry name" value="OLEOYL-ACYL CARRIER PROTEIN THIOESTERASE 1, CHLOROPLASTIC"/>
    <property type="match status" value="1"/>
</dbReference>
<dbReference type="Pfam" id="PF20791">
    <property type="entry name" value="Acyl-ACP_TE_C"/>
    <property type="match status" value="1"/>
</dbReference>
<keyword evidence="3" id="KW-0378">Hydrolase</keyword>
<evidence type="ECO:0000313" key="10">
    <source>
        <dbReference type="EMBL" id="GAY72650.1"/>
    </source>
</evidence>
<dbReference type="EMBL" id="BEXA01000002">
    <property type="protein sequence ID" value="GAY72650.1"/>
    <property type="molecule type" value="Genomic_DNA"/>
</dbReference>
<dbReference type="PANTHER" id="PTHR31727:SF6">
    <property type="entry name" value="OLEOYL-ACYL CARRIER PROTEIN THIOESTERASE 1, CHLOROPLASTIC"/>
    <property type="match status" value="1"/>
</dbReference>
<evidence type="ECO:0000256" key="5">
    <source>
        <dbReference type="ARBA" id="ARBA00022946"/>
    </source>
</evidence>
<evidence type="ECO:0000259" key="8">
    <source>
        <dbReference type="Pfam" id="PF01643"/>
    </source>
</evidence>
<keyword evidence="2" id="KW-0444">Lipid biosynthesis</keyword>
<gene>
    <name evidence="10" type="ORF">NBRC111893_796</name>
</gene>
<name>A0A401FJT5_9LACO</name>
<dbReference type="CDD" id="cd00586">
    <property type="entry name" value="4HBT"/>
    <property type="match status" value="2"/>
</dbReference>
<evidence type="ECO:0000256" key="3">
    <source>
        <dbReference type="ARBA" id="ARBA00022801"/>
    </source>
</evidence>
<feature type="domain" description="Acyl-ACP thioesterase N-terminal hotdog" evidence="8">
    <location>
        <begin position="4"/>
        <end position="133"/>
    </location>
</feature>
<dbReference type="InterPro" id="IPR045023">
    <property type="entry name" value="FATA/B"/>
</dbReference>
<proteinExistence type="inferred from homology"/>
<keyword evidence="4" id="KW-0276">Fatty acid metabolism</keyword>
<dbReference type="AlphaFoldDB" id="A0A401FJT5"/>
<dbReference type="RefSeq" id="WP_191984814.1">
    <property type="nucleotide sequence ID" value="NZ_BEXA01000002.1"/>
</dbReference>